<dbReference type="RefSeq" id="WP_006027857.1">
    <property type="nucleotide sequence ID" value="NZ_CP013382.1"/>
</dbReference>
<protein>
    <submittedName>
        <fullName evidence="1">Uncharacterized protein</fullName>
    </submittedName>
</protein>
<dbReference type="KEGG" id="bhg:I6G56_26615"/>
<sequence>MSRSKRTDVAKVAHASRPAPPDIVFGDSNWTRRIVPADGVAEWVSETLLRAGAPLHNPDHAHLIDADVAYLWAAVENVRQMRRVVGQCEEVMIRAGGWQRARQEQQLCEWFGRVPAFLITLDAHYARECSDLEWCALVEHELYHIGQRLDDYGAPAFTKDGMPKLGIRGHDVEEFVGIVRRYGVAGGAGDTAKLVAAAQRAPEVGHVDIARACGTCILRAA</sequence>
<accession>A0A7U4SV04</accession>
<accession>A0A7T2X0D8</accession>
<evidence type="ECO:0000313" key="1">
    <source>
        <dbReference type="EMBL" id="QPS45718.1"/>
    </source>
</evidence>
<dbReference type="InterPro" id="IPR043998">
    <property type="entry name" value="Put_Metallopep"/>
</dbReference>
<dbReference type="Proteomes" id="UP000594943">
    <property type="component" value="Chromosome 2"/>
</dbReference>
<dbReference type="AlphaFoldDB" id="A0A7U4SV04"/>
<evidence type="ECO:0000313" key="2">
    <source>
        <dbReference type="Proteomes" id="UP000594943"/>
    </source>
</evidence>
<proteinExistence type="predicted"/>
<gene>
    <name evidence="1" type="ORF">I6G56_26615</name>
</gene>
<reference evidence="1 2" key="1">
    <citation type="submission" date="2020-12" db="EMBL/GenBank/DDBJ databases">
        <title>FDA dAtabase for Regulatory Grade micrObial Sequences (FDA-ARGOS): Supporting development and validation of Infectious Disease Dx tests.</title>
        <authorList>
            <person name="Nelson B."/>
            <person name="Plummer A."/>
            <person name="Tallon L."/>
            <person name="Sadzewicz L."/>
            <person name="Zhao X."/>
            <person name="Boylan J."/>
            <person name="Ott S."/>
            <person name="Bowen H."/>
            <person name="Vavikolanu K."/>
            <person name="Mehta A."/>
            <person name="Aluvathingal J."/>
            <person name="Nadendla S."/>
            <person name="Myers T."/>
            <person name="Yan Y."/>
            <person name="Sichtig H."/>
        </authorList>
    </citation>
    <scope>NUCLEOTIDE SEQUENCE [LARGE SCALE GENOMIC DNA]</scope>
    <source>
        <strain evidence="1 2">FDAARGOS_899</strain>
    </source>
</reference>
<dbReference type="Pfam" id="PF18894">
    <property type="entry name" value="PhageMetallopep"/>
    <property type="match status" value="1"/>
</dbReference>
<dbReference type="EMBL" id="CP065687">
    <property type="protein sequence ID" value="QPS45718.1"/>
    <property type="molecule type" value="Genomic_DNA"/>
</dbReference>
<organism evidence="1 2">
    <name type="scientific">Burkholderia humptydooensis</name>
    <dbReference type="NCBI Taxonomy" id="430531"/>
    <lineage>
        <taxon>Bacteria</taxon>
        <taxon>Pseudomonadati</taxon>
        <taxon>Pseudomonadota</taxon>
        <taxon>Betaproteobacteria</taxon>
        <taxon>Burkholderiales</taxon>
        <taxon>Burkholderiaceae</taxon>
        <taxon>Burkholderia</taxon>
        <taxon>pseudomallei group</taxon>
    </lineage>
</organism>
<name>A0A7U4SV04_9BURK</name>